<dbReference type="Gene3D" id="3.30.70.270">
    <property type="match status" value="1"/>
</dbReference>
<dbReference type="Gene3D" id="3.30.420.10">
    <property type="entry name" value="Ribonuclease H-like superfamily/Ribonuclease H"/>
    <property type="match status" value="1"/>
</dbReference>
<protein>
    <recommendedName>
        <fullName evidence="2">Integrase catalytic domain-containing protein</fullName>
    </recommendedName>
</protein>
<dbReference type="EMBL" id="JARQWQ010000057">
    <property type="protein sequence ID" value="KAK2556134.1"/>
    <property type="molecule type" value="Genomic_DNA"/>
</dbReference>
<feature type="compositionally biased region" description="Low complexity" evidence="1">
    <location>
        <begin position="963"/>
        <end position="978"/>
    </location>
</feature>
<sequence>MTVGQLDVNFRRFYAKARKKVGELYSKSTDLGFRHSFERYLNGPPFNQGLNLSSDPHFKISNEMLNAQIVHLKRQGKENVRHKPEIEDEDLKKVKTSQAIALTLLQSLWCHVALFFCRRRREGQRELKRSTFKFQVDASERKFITIANNEATKNHPGGVTDVSSHGDLADEVKDTNLFQLDKTVPLGGESCKEIPSCSDEKSLKSKGDDYDKQYDAKKQKRNFKMSWLTEFPWLALDADLDIINCKICCKWANVCDPKSALGMGSPKFRKHPLYAHARSTNHAACVMRNDSSNKPIKDMSIGKAVELPLSGESKQFLTINTSKGLYQYQRLPFGVASAPPIFQSTMDTILKGIDGVVCYIDDILITEAVLSRLERYGVQLKWSKCSFLQEKSSSRSRGRSLECSSTMENFYLTCRHYCTRSTTCFGKVCPGRGSQCQEAFDSGKELLQSAKVLTHYDVNLPIKLACDASSYGIGVLLSHVIPGGEERPVDFASRTLSASEKNYVQLEKEALSIIYGVKKFHQYLFGRKFTLESDHKPLLTILGPKSAVPTLAAARLQRWALILASYHYEVVFRRTAEHSNADGLSRLPAEKAGTPEESDIFHFTHVNDLPVTARDIADATKKDPVLSKDCVLWGLRVVIPSSLQDRILEDLHADHPGVCHMKSLARSYLWWPSLDKAIESVVQNCTACQLTQKQPATAPLIPWKWPVRVWQRVHMDYAEKDGVYFFVWPEVFSTSSTTTHKTIEMLSHLFTAYGLPEEIVSDNGPQFVSDEMLHFMKMHGIQHTRVPRYHSASNGEAERYVQILKQALRTSKIEPGKSLQLRLSRFLFSYRNTPHTVTGQTPAELFLKRTPRTRLSLLHPNLAQHVEEHQTKVKQQHDAGRSKTRGFLPGDMVLVRKFRGKDKWQRGTMILRIGPLAYQVRVRERMCHVHIDHLLPAGDAEFTSNTLKQKVILLTSVVPSPVLPVPSGVTPSKSLEPTSPGPSDPGPTPIPESPSSAAITTSPDPPRHYPKC</sequence>
<dbReference type="FunFam" id="3.10.20.370:FF:000001">
    <property type="entry name" value="Retrovirus-related Pol polyprotein from transposon 17.6-like protein"/>
    <property type="match status" value="1"/>
</dbReference>
<dbReference type="InterPro" id="IPR012337">
    <property type="entry name" value="RNaseH-like_sf"/>
</dbReference>
<dbReference type="Gene3D" id="3.10.10.10">
    <property type="entry name" value="HIV Type 1 Reverse Transcriptase, subunit A, domain 1"/>
    <property type="match status" value="1"/>
</dbReference>
<evidence type="ECO:0000313" key="3">
    <source>
        <dbReference type="EMBL" id="KAK2556134.1"/>
    </source>
</evidence>
<dbReference type="PANTHER" id="PTHR37984:SF10">
    <property type="entry name" value="RIBONUCLEASE H"/>
    <property type="match status" value="1"/>
</dbReference>
<dbReference type="Pfam" id="PF17919">
    <property type="entry name" value="RT_RNaseH_2"/>
    <property type="match status" value="1"/>
</dbReference>
<dbReference type="InterPro" id="IPR001584">
    <property type="entry name" value="Integrase_cat-core"/>
</dbReference>
<evidence type="ECO:0000313" key="4">
    <source>
        <dbReference type="Proteomes" id="UP001249851"/>
    </source>
</evidence>
<dbReference type="Pfam" id="PF00078">
    <property type="entry name" value="RVT_1"/>
    <property type="match status" value="1"/>
</dbReference>
<reference evidence="3" key="1">
    <citation type="journal article" date="2023" name="G3 (Bethesda)">
        <title>Whole genome assembly and annotation of the endangered Caribbean coral Acropora cervicornis.</title>
        <authorList>
            <person name="Selwyn J.D."/>
            <person name="Vollmer S.V."/>
        </authorList>
    </citation>
    <scope>NUCLEOTIDE SEQUENCE</scope>
    <source>
        <strain evidence="3">K2</strain>
    </source>
</reference>
<feature type="region of interest" description="Disordered" evidence="1">
    <location>
        <begin position="963"/>
        <end position="1012"/>
    </location>
</feature>
<accession>A0AAD9Q7S2</accession>
<dbReference type="SUPFAM" id="SSF56672">
    <property type="entry name" value="DNA/RNA polymerases"/>
    <property type="match status" value="1"/>
</dbReference>
<evidence type="ECO:0000259" key="2">
    <source>
        <dbReference type="PROSITE" id="PS50994"/>
    </source>
</evidence>
<dbReference type="PROSITE" id="PS50994">
    <property type="entry name" value="INTEGRASE"/>
    <property type="match status" value="1"/>
</dbReference>
<dbReference type="InterPro" id="IPR050951">
    <property type="entry name" value="Retrovirus_Pol_polyprotein"/>
</dbReference>
<feature type="compositionally biased region" description="Pro residues" evidence="1">
    <location>
        <begin position="979"/>
        <end position="992"/>
    </location>
</feature>
<dbReference type="Proteomes" id="UP001249851">
    <property type="component" value="Unassembled WGS sequence"/>
</dbReference>
<dbReference type="SUPFAM" id="SSF53098">
    <property type="entry name" value="Ribonuclease H-like"/>
    <property type="match status" value="1"/>
</dbReference>
<dbReference type="Pfam" id="PF17921">
    <property type="entry name" value="Integrase_H2C2"/>
    <property type="match status" value="1"/>
</dbReference>
<name>A0AAD9Q7S2_ACRCE</name>
<evidence type="ECO:0000256" key="1">
    <source>
        <dbReference type="SAM" id="MobiDB-lite"/>
    </source>
</evidence>
<feature type="domain" description="Integrase catalytic" evidence="2">
    <location>
        <begin position="724"/>
        <end position="850"/>
    </location>
</feature>
<dbReference type="PANTHER" id="PTHR37984">
    <property type="entry name" value="PROTEIN CBG26694"/>
    <property type="match status" value="1"/>
</dbReference>
<proteinExistence type="predicted"/>
<organism evidence="3 4">
    <name type="scientific">Acropora cervicornis</name>
    <name type="common">Staghorn coral</name>
    <dbReference type="NCBI Taxonomy" id="6130"/>
    <lineage>
        <taxon>Eukaryota</taxon>
        <taxon>Metazoa</taxon>
        <taxon>Cnidaria</taxon>
        <taxon>Anthozoa</taxon>
        <taxon>Hexacorallia</taxon>
        <taxon>Scleractinia</taxon>
        <taxon>Astrocoeniina</taxon>
        <taxon>Acroporidae</taxon>
        <taxon>Acropora</taxon>
    </lineage>
</organism>
<dbReference type="InterPro" id="IPR043128">
    <property type="entry name" value="Rev_trsase/Diguanyl_cyclase"/>
</dbReference>
<keyword evidence="4" id="KW-1185">Reference proteome</keyword>
<dbReference type="InterPro" id="IPR043502">
    <property type="entry name" value="DNA/RNA_pol_sf"/>
</dbReference>
<dbReference type="InterPro" id="IPR041577">
    <property type="entry name" value="RT_RNaseH_2"/>
</dbReference>
<dbReference type="AlphaFoldDB" id="A0AAD9Q7S2"/>
<dbReference type="GO" id="GO:0015074">
    <property type="term" value="P:DNA integration"/>
    <property type="evidence" value="ECO:0007669"/>
    <property type="project" value="InterPro"/>
</dbReference>
<dbReference type="GO" id="GO:0003676">
    <property type="term" value="F:nucleic acid binding"/>
    <property type="evidence" value="ECO:0007669"/>
    <property type="project" value="InterPro"/>
</dbReference>
<dbReference type="Gene3D" id="1.10.340.70">
    <property type="match status" value="1"/>
</dbReference>
<comment type="caution">
    <text evidence="3">The sequence shown here is derived from an EMBL/GenBank/DDBJ whole genome shotgun (WGS) entry which is preliminary data.</text>
</comment>
<gene>
    <name evidence="3" type="ORF">P5673_021704</name>
</gene>
<dbReference type="CDD" id="cd09274">
    <property type="entry name" value="RNase_HI_RT_Ty3"/>
    <property type="match status" value="1"/>
</dbReference>
<dbReference type="InterPro" id="IPR036397">
    <property type="entry name" value="RNaseH_sf"/>
</dbReference>
<reference evidence="3" key="2">
    <citation type="journal article" date="2023" name="Science">
        <title>Genomic signatures of disease resistance in endangered staghorn corals.</title>
        <authorList>
            <person name="Vollmer S.V."/>
            <person name="Selwyn J.D."/>
            <person name="Despard B.A."/>
            <person name="Roesel C.L."/>
        </authorList>
    </citation>
    <scope>NUCLEOTIDE SEQUENCE</scope>
    <source>
        <strain evidence="3">K2</strain>
    </source>
</reference>
<dbReference type="InterPro" id="IPR041588">
    <property type="entry name" value="Integrase_H2C2"/>
</dbReference>
<dbReference type="InterPro" id="IPR000477">
    <property type="entry name" value="RT_dom"/>
</dbReference>